<evidence type="ECO:0000259" key="4">
    <source>
        <dbReference type="PROSITE" id="PS50956"/>
    </source>
</evidence>
<dbReference type="InterPro" id="IPR036388">
    <property type="entry name" value="WH-like_DNA-bd_sf"/>
</dbReference>
<dbReference type="Pfam" id="PF01037">
    <property type="entry name" value="AsnC_trans_reg"/>
    <property type="match status" value="1"/>
</dbReference>
<organism evidence="5 6">
    <name type="scientific">Velamenicoccus archaeovorus</name>
    <dbReference type="NCBI Taxonomy" id="1930593"/>
    <lineage>
        <taxon>Bacteria</taxon>
        <taxon>Pseudomonadati</taxon>
        <taxon>Candidatus Omnitrophota</taxon>
        <taxon>Candidatus Velamenicoccus</taxon>
    </lineage>
</organism>
<dbReference type="GO" id="GO:0043200">
    <property type="term" value="P:response to amino acid"/>
    <property type="evidence" value="ECO:0007669"/>
    <property type="project" value="TreeGrafter"/>
</dbReference>
<evidence type="ECO:0000313" key="6">
    <source>
        <dbReference type="Proteomes" id="UP000287243"/>
    </source>
</evidence>
<dbReference type="SMART" id="SM00344">
    <property type="entry name" value="HTH_ASNC"/>
    <property type="match status" value="1"/>
</dbReference>
<dbReference type="RefSeq" id="WP_128700284.1">
    <property type="nucleotide sequence ID" value="NZ_CP019384.1"/>
</dbReference>
<reference evidence="5 6" key="1">
    <citation type="submission" date="2017-01" db="EMBL/GenBank/DDBJ databases">
        <title>First insights into the biology of 'candidatus Vampirococcus archaeovorus'.</title>
        <authorList>
            <person name="Kizina J."/>
            <person name="Jordan S."/>
            <person name="Stueber K."/>
            <person name="Reinhardt R."/>
            <person name="Harder J."/>
        </authorList>
    </citation>
    <scope>NUCLEOTIDE SEQUENCE [LARGE SCALE GENOMIC DNA]</scope>
    <source>
        <strain evidence="5 6">LiM</strain>
    </source>
</reference>
<keyword evidence="1" id="KW-0805">Transcription regulation</keyword>
<dbReference type="InterPro" id="IPR011008">
    <property type="entry name" value="Dimeric_a/b-barrel"/>
</dbReference>
<evidence type="ECO:0000256" key="1">
    <source>
        <dbReference type="ARBA" id="ARBA00023015"/>
    </source>
</evidence>
<accession>A0A410P5T4</accession>
<evidence type="ECO:0000313" key="5">
    <source>
        <dbReference type="EMBL" id="QAT17452.1"/>
    </source>
</evidence>
<feature type="domain" description="HTH asnC-type" evidence="4">
    <location>
        <begin position="1"/>
        <end position="79"/>
    </location>
</feature>
<dbReference type="Pfam" id="PF13412">
    <property type="entry name" value="HTH_24"/>
    <property type="match status" value="1"/>
</dbReference>
<dbReference type="GO" id="GO:0043565">
    <property type="term" value="F:sequence-specific DNA binding"/>
    <property type="evidence" value="ECO:0007669"/>
    <property type="project" value="InterPro"/>
</dbReference>
<dbReference type="Proteomes" id="UP000287243">
    <property type="component" value="Chromosome"/>
</dbReference>
<dbReference type="PROSITE" id="PS50956">
    <property type="entry name" value="HTH_ASNC_2"/>
    <property type="match status" value="1"/>
</dbReference>
<dbReference type="InterPro" id="IPR019888">
    <property type="entry name" value="Tscrpt_reg_AsnC-like"/>
</dbReference>
<keyword evidence="2" id="KW-0238">DNA-binding</keyword>
<evidence type="ECO:0000256" key="2">
    <source>
        <dbReference type="ARBA" id="ARBA00023125"/>
    </source>
</evidence>
<dbReference type="PANTHER" id="PTHR30154">
    <property type="entry name" value="LEUCINE-RESPONSIVE REGULATORY PROTEIN"/>
    <property type="match status" value="1"/>
</dbReference>
<dbReference type="GO" id="GO:0005829">
    <property type="term" value="C:cytosol"/>
    <property type="evidence" value="ECO:0007669"/>
    <property type="project" value="TreeGrafter"/>
</dbReference>
<protein>
    <submittedName>
        <fullName evidence="5">AsnC family transcriptional regulator</fullName>
    </submittedName>
</protein>
<keyword evidence="6" id="KW-1185">Reference proteome</keyword>
<dbReference type="OrthoDB" id="66249at2"/>
<dbReference type="SUPFAM" id="SSF46785">
    <property type="entry name" value="Winged helix' DNA-binding domain"/>
    <property type="match status" value="1"/>
</dbReference>
<dbReference type="Gene3D" id="3.30.70.920">
    <property type="match status" value="1"/>
</dbReference>
<dbReference type="InterPro" id="IPR036390">
    <property type="entry name" value="WH_DNA-bd_sf"/>
</dbReference>
<dbReference type="InterPro" id="IPR019887">
    <property type="entry name" value="Tscrpt_reg_AsnC/Lrp_C"/>
</dbReference>
<dbReference type="AlphaFoldDB" id="A0A410P5T4"/>
<dbReference type="Gene3D" id="1.10.10.10">
    <property type="entry name" value="Winged helix-like DNA-binding domain superfamily/Winged helix DNA-binding domain"/>
    <property type="match status" value="1"/>
</dbReference>
<keyword evidence="3" id="KW-0804">Transcription</keyword>
<name>A0A410P5T4_VELA1</name>
<evidence type="ECO:0000256" key="3">
    <source>
        <dbReference type="ARBA" id="ARBA00023163"/>
    </source>
</evidence>
<gene>
    <name evidence="5" type="ORF">BU251_06855</name>
</gene>
<dbReference type="KEGG" id="vai:BU251_06855"/>
<dbReference type="SUPFAM" id="SSF54909">
    <property type="entry name" value="Dimeric alpha+beta barrel"/>
    <property type="match status" value="1"/>
</dbReference>
<proteinExistence type="predicted"/>
<dbReference type="InterPro" id="IPR000485">
    <property type="entry name" value="AsnC-type_HTH_dom"/>
</dbReference>
<dbReference type="PANTHER" id="PTHR30154:SF34">
    <property type="entry name" value="TRANSCRIPTIONAL REGULATOR AZLB"/>
    <property type="match status" value="1"/>
</dbReference>
<dbReference type="EMBL" id="CP019384">
    <property type="protein sequence ID" value="QAT17452.1"/>
    <property type="molecule type" value="Genomic_DNA"/>
</dbReference>
<sequence>MDVILELLQKDARITPQEISKLARIKVDEVRKRIKRYEKEGILLGYRAVVNKELVKDKESEVRALIEVKVAPQKDLGFDKVAERIYSFPEVKSCYLLSGSYDLLLVVEGRDLKTVSRFVSEKLSPMENVRGTVTHFLLKKYKEDGIILKCAEEDRRLAISY</sequence>